<protein>
    <submittedName>
        <fullName evidence="1">Uncharacterized protein</fullName>
    </submittedName>
</protein>
<evidence type="ECO:0000313" key="1">
    <source>
        <dbReference type="EMBL" id="WVZ05094.1"/>
    </source>
</evidence>
<organism evidence="1 2">
    <name type="scientific">Vigna mungo</name>
    <name type="common">Black gram</name>
    <name type="synonym">Phaseolus mungo</name>
    <dbReference type="NCBI Taxonomy" id="3915"/>
    <lineage>
        <taxon>Eukaryota</taxon>
        <taxon>Viridiplantae</taxon>
        <taxon>Streptophyta</taxon>
        <taxon>Embryophyta</taxon>
        <taxon>Tracheophyta</taxon>
        <taxon>Spermatophyta</taxon>
        <taxon>Magnoliopsida</taxon>
        <taxon>eudicotyledons</taxon>
        <taxon>Gunneridae</taxon>
        <taxon>Pentapetalae</taxon>
        <taxon>rosids</taxon>
        <taxon>fabids</taxon>
        <taxon>Fabales</taxon>
        <taxon>Fabaceae</taxon>
        <taxon>Papilionoideae</taxon>
        <taxon>50 kb inversion clade</taxon>
        <taxon>NPAAA clade</taxon>
        <taxon>indigoferoid/millettioid clade</taxon>
        <taxon>Phaseoleae</taxon>
        <taxon>Vigna</taxon>
    </lineage>
</organism>
<name>A0AAQ3RRG2_VIGMU</name>
<dbReference type="AlphaFoldDB" id="A0AAQ3RRG2"/>
<gene>
    <name evidence="1" type="ORF">V8G54_018440</name>
</gene>
<accession>A0AAQ3RRG2</accession>
<evidence type="ECO:0000313" key="2">
    <source>
        <dbReference type="Proteomes" id="UP001374535"/>
    </source>
</evidence>
<keyword evidence="2" id="KW-1185">Reference proteome</keyword>
<reference evidence="1 2" key="1">
    <citation type="journal article" date="2023" name="Life. Sci Alliance">
        <title>Evolutionary insights into 3D genome organization and epigenetic landscape of Vigna mungo.</title>
        <authorList>
            <person name="Junaid A."/>
            <person name="Singh B."/>
            <person name="Bhatia S."/>
        </authorList>
    </citation>
    <scope>NUCLEOTIDE SEQUENCE [LARGE SCALE GENOMIC DNA]</scope>
    <source>
        <strain evidence="1">Urdbean</strain>
    </source>
</reference>
<proteinExistence type="predicted"/>
<sequence length="157" mass="18355">MELKLQAKGERSVFFLVDIIIFTNCKHDFLVSYLRFLLADMRCGDKHRMRPNTDYLIALASLVVIVYSLNRPSTEYGFLLTFSDFRFHSRFLTIGTLEWFYMGLNQSGFFTNSIQMNFINADIFIDIYWKRVGAGETGRGRCKFYLINFVGLNGFVF</sequence>
<dbReference type="Proteomes" id="UP001374535">
    <property type="component" value="Chromosome 6"/>
</dbReference>
<dbReference type="EMBL" id="CP144695">
    <property type="protein sequence ID" value="WVZ05094.1"/>
    <property type="molecule type" value="Genomic_DNA"/>
</dbReference>